<evidence type="ECO:0000256" key="3">
    <source>
        <dbReference type="SAM" id="Phobius"/>
    </source>
</evidence>
<dbReference type="SUPFAM" id="SSF46689">
    <property type="entry name" value="Homeodomain-like"/>
    <property type="match status" value="1"/>
</dbReference>
<evidence type="ECO:0000313" key="5">
    <source>
        <dbReference type="WBParaSite" id="ACRNAN_scaffold2089.g13421.t1"/>
    </source>
</evidence>
<keyword evidence="4" id="KW-1185">Reference proteome</keyword>
<feature type="transmembrane region" description="Helical" evidence="3">
    <location>
        <begin position="90"/>
        <end position="107"/>
    </location>
</feature>
<evidence type="ECO:0000313" key="4">
    <source>
        <dbReference type="Proteomes" id="UP000887540"/>
    </source>
</evidence>
<proteinExistence type="predicted"/>
<feature type="transmembrane region" description="Helical" evidence="3">
    <location>
        <begin position="51"/>
        <end position="70"/>
    </location>
</feature>
<dbReference type="PANTHER" id="PTHR46068">
    <property type="entry name" value="PROTEIN CBG27172"/>
    <property type="match status" value="1"/>
</dbReference>
<dbReference type="Proteomes" id="UP000887540">
    <property type="component" value="Unplaced"/>
</dbReference>
<feature type="transmembrane region" description="Helical" evidence="3">
    <location>
        <begin position="18"/>
        <end position="39"/>
    </location>
</feature>
<dbReference type="Pfam" id="PF13551">
    <property type="entry name" value="HTH_29"/>
    <property type="match status" value="1"/>
</dbReference>
<sequence>MPLDIVINRQSHEEWYKVLLLVVGIPGFVTFPFVMYLIIKKSTANMQEYKWYIANGVVMNFILTLTMVLLRPVALLPSFLIYYTGLNFLINWKISEFVLEIAVFMLARKSSYQTAKDMNLHTRTVNRIIARYQETGSYEDRPRGGRPRTASTPVNKRKIKERIKRTPNSRKNSSKDMGKAIGISDRSVRRILKEDLNMKSRKMAKGQLLNDDAINEKTVDKMQKPREVEEVVEEEVLVLDRVREEVPVPLGEVLILGLVVALIVIVQVVDIMAVEVV</sequence>
<accession>A0A914D8L4</accession>
<keyword evidence="3" id="KW-0472">Membrane</keyword>
<dbReference type="InterPro" id="IPR009057">
    <property type="entry name" value="Homeodomain-like_sf"/>
</dbReference>
<dbReference type="AlphaFoldDB" id="A0A914D8L4"/>
<feature type="region of interest" description="Disordered" evidence="2">
    <location>
        <begin position="136"/>
        <end position="157"/>
    </location>
</feature>
<keyword evidence="3" id="KW-1133">Transmembrane helix</keyword>
<protein>
    <submittedName>
        <fullName evidence="5">Uncharacterized protein</fullName>
    </submittedName>
</protein>
<feature type="transmembrane region" description="Helical" evidence="3">
    <location>
        <begin position="253"/>
        <end position="274"/>
    </location>
</feature>
<name>A0A914D8L4_9BILA</name>
<comment type="subcellular location">
    <subcellularLocation>
        <location evidence="1">Nucleus</location>
    </subcellularLocation>
</comment>
<evidence type="ECO:0000256" key="1">
    <source>
        <dbReference type="ARBA" id="ARBA00004123"/>
    </source>
</evidence>
<organism evidence="4 5">
    <name type="scientific">Acrobeloides nanus</name>
    <dbReference type="NCBI Taxonomy" id="290746"/>
    <lineage>
        <taxon>Eukaryota</taxon>
        <taxon>Metazoa</taxon>
        <taxon>Ecdysozoa</taxon>
        <taxon>Nematoda</taxon>
        <taxon>Chromadorea</taxon>
        <taxon>Rhabditida</taxon>
        <taxon>Tylenchina</taxon>
        <taxon>Cephalobomorpha</taxon>
        <taxon>Cephaloboidea</taxon>
        <taxon>Cephalobidae</taxon>
        <taxon>Acrobeloides</taxon>
    </lineage>
</organism>
<reference evidence="5" key="1">
    <citation type="submission" date="2022-11" db="UniProtKB">
        <authorList>
            <consortium name="WormBaseParasite"/>
        </authorList>
    </citation>
    <scope>IDENTIFICATION</scope>
</reference>
<dbReference type="PANTHER" id="PTHR46068:SF1">
    <property type="entry name" value="TRANSPOSASE IS30-LIKE HTH DOMAIN-CONTAINING PROTEIN"/>
    <property type="match status" value="1"/>
</dbReference>
<dbReference type="WBParaSite" id="ACRNAN_scaffold2089.g13421.t1">
    <property type="protein sequence ID" value="ACRNAN_scaffold2089.g13421.t1"/>
    <property type="gene ID" value="ACRNAN_scaffold2089.g13421"/>
</dbReference>
<evidence type="ECO:0000256" key="2">
    <source>
        <dbReference type="SAM" id="MobiDB-lite"/>
    </source>
</evidence>
<keyword evidence="3" id="KW-0812">Transmembrane</keyword>
<dbReference type="GO" id="GO:0005634">
    <property type="term" value="C:nucleus"/>
    <property type="evidence" value="ECO:0007669"/>
    <property type="project" value="UniProtKB-SubCell"/>
</dbReference>